<comment type="caution">
    <text evidence="1">The sequence shown here is derived from an EMBL/GenBank/DDBJ whole genome shotgun (WGS) entry which is preliminary data.</text>
</comment>
<dbReference type="EMBL" id="JBHSDK010000002">
    <property type="protein sequence ID" value="MFC4333848.1"/>
    <property type="molecule type" value="Genomic_DNA"/>
</dbReference>
<accession>A0ABV8TTV4</accession>
<evidence type="ECO:0000313" key="1">
    <source>
        <dbReference type="EMBL" id="MFC4333848.1"/>
    </source>
</evidence>
<keyword evidence="2" id="KW-1185">Reference proteome</keyword>
<proteinExistence type="predicted"/>
<organism evidence="1 2">
    <name type="scientific">Salininema proteolyticum</name>
    <dbReference type="NCBI Taxonomy" id="1607685"/>
    <lineage>
        <taxon>Bacteria</taxon>
        <taxon>Bacillati</taxon>
        <taxon>Actinomycetota</taxon>
        <taxon>Actinomycetes</taxon>
        <taxon>Glycomycetales</taxon>
        <taxon>Glycomycetaceae</taxon>
        <taxon>Salininema</taxon>
    </lineage>
</organism>
<gene>
    <name evidence="1" type="ORF">ACFPET_01395</name>
</gene>
<reference evidence="2" key="1">
    <citation type="journal article" date="2019" name="Int. J. Syst. Evol. Microbiol.">
        <title>The Global Catalogue of Microorganisms (GCM) 10K type strain sequencing project: providing services to taxonomists for standard genome sequencing and annotation.</title>
        <authorList>
            <consortium name="The Broad Institute Genomics Platform"/>
            <consortium name="The Broad Institute Genome Sequencing Center for Infectious Disease"/>
            <person name="Wu L."/>
            <person name="Ma J."/>
        </authorList>
    </citation>
    <scope>NUCLEOTIDE SEQUENCE [LARGE SCALE GENOMIC DNA]</scope>
    <source>
        <strain evidence="2">IBRC-M 10908</strain>
    </source>
</reference>
<sequence length="82" mass="9339">MADSTFITYKGQKFEVSVLRPEEDLTMVSVLTTDYRFALSIDFEGQELPTTTYGLAIKNRSRAWREGLRREAIVAAQLNSHP</sequence>
<evidence type="ECO:0000313" key="2">
    <source>
        <dbReference type="Proteomes" id="UP001595823"/>
    </source>
</evidence>
<dbReference type="Proteomes" id="UP001595823">
    <property type="component" value="Unassembled WGS sequence"/>
</dbReference>
<name>A0ABV8TTV4_9ACTN</name>
<protein>
    <submittedName>
        <fullName evidence="1">Uncharacterized protein</fullName>
    </submittedName>
</protein>
<dbReference type="RefSeq" id="WP_380617587.1">
    <property type="nucleotide sequence ID" value="NZ_JBHSDK010000002.1"/>
</dbReference>